<evidence type="ECO:0000313" key="3">
    <source>
        <dbReference type="Proteomes" id="UP001055439"/>
    </source>
</evidence>
<organism evidence="2 3">
    <name type="scientific">Musa troglodytarum</name>
    <name type="common">fe'i banana</name>
    <dbReference type="NCBI Taxonomy" id="320322"/>
    <lineage>
        <taxon>Eukaryota</taxon>
        <taxon>Viridiplantae</taxon>
        <taxon>Streptophyta</taxon>
        <taxon>Embryophyta</taxon>
        <taxon>Tracheophyta</taxon>
        <taxon>Spermatophyta</taxon>
        <taxon>Magnoliopsida</taxon>
        <taxon>Liliopsida</taxon>
        <taxon>Zingiberales</taxon>
        <taxon>Musaceae</taxon>
        <taxon>Musa</taxon>
    </lineage>
</organism>
<evidence type="ECO:0000256" key="1">
    <source>
        <dbReference type="SAM" id="MobiDB-lite"/>
    </source>
</evidence>
<gene>
    <name evidence="2" type="ORF">MUK42_16419</name>
</gene>
<feature type="region of interest" description="Disordered" evidence="1">
    <location>
        <begin position="21"/>
        <end position="41"/>
    </location>
</feature>
<dbReference type="Proteomes" id="UP001055439">
    <property type="component" value="Chromosome 8"/>
</dbReference>
<accession>A0A9E7KZF1</accession>
<keyword evidence="3" id="KW-1185">Reference proteome</keyword>
<name>A0A9E7KZF1_9LILI</name>
<evidence type="ECO:0000313" key="2">
    <source>
        <dbReference type="EMBL" id="URE40118.1"/>
    </source>
</evidence>
<proteinExistence type="predicted"/>
<sequence>MSERRKDKEMETLVWLVMGAGKRQGDEGKTKHGQGRGTLNIKLGYPSPQGKEMCPTNSITIPHHFAWGEQYLRLCSWDDAVYLSSPRPSNEKSERGIMR</sequence>
<protein>
    <submittedName>
        <fullName evidence="2">Uncharacterized protein</fullName>
    </submittedName>
</protein>
<dbReference type="EMBL" id="CP097510">
    <property type="protein sequence ID" value="URE40118.1"/>
    <property type="molecule type" value="Genomic_DNA"/>
</dbReference>
<dbReference type="AlphaFoldDB" id="A0A9E7KZF1"/>
<reference evidence="2" key="1">
    <citation type="submission" date="2022-05" db="EMBL/GenBank/DDBJ databases">
        <title>The Musa troglodytarum L. genome provides insights into the mechanism of non-climacteric behaviour and enrichment of carotenoids.</title>
        <authorList>
            <person name="Wang J."/>
        </authorList>
    </citation>
    <scope>NUCLEOTIDE SEQUENCE</scope>
    <source>
        <tissue evidence="2">Leaf</tissue>
    </source>
</reference>